<protein>
    <submittedName>
        <fullName evidence="7">UPF0609 protein C4orf27 homolog</fullName>
    </submittedName>
</protein>
<evidence type="ECO:0000256" key="5">
    <source>
        <dbReference type="ARBA" id="ARBA00023242"/>
    </source>
</evidence>
<dbReference type="PANTHER" id="PTHR13386:SF1">
    <property type="entry name" value="HISTONE PARYLATION FACTOR 1"/>
    <property type="match status" value="1"/>
</dbReference>
<comment type="similarity">
    <text evidence="3">Belongs to the HPF1 family.</text>
</comment>
<organism evidence="6 7">
    <name type="scientific">Saccoglossus kowalevskii</name>
    <name type="common">Acorn worm</name>
    <dbReference type="NCBI Taxonomy" id="10224"/>
    <lineage>
        <taxon>Eukaryota</taxon>
        <taxon>Metazoa</taxon>
        <taxon>Hemichordata</taxon>
        <taxon>Enteropneusta</taxon>
        <taxon>Harrimaniidae</taxon>
        <taxon>Saccoglossus</taxon>
    </lineage>
</organism>
<proteinExistence type="inferred from homology"/>
<sequence length="273" mass="30943">ALLEPLGLQLVGPFDILAGKFKKHKGKRPCYVLHWRYYYDPPEFMTVIKGDDTSQYHLGYYRDDPSEMPAFVASNSANKNSVLAKEAENLFGAVKLCIVNKLNLAKDKKKKTSLNKLHESLLKWTKKSDISLESRSKAMKARDKKVVAKTFHGAGIVVPVVDDVGYRPLPETDGSLKKILKKIVDSSTDDERLKNFDDLQEIMTFIQFANDECDYGEGYELGIDLFCNGSDIFHASILNLLPLAYTLLGRDEYGEIITKHLKYRNKTNLSQLK</sequence>
<comment type="subcellular location">
    <subcellularLocation>
        <location evidence="2">Chromosome</location>
    </subcellularLocation>
    <subcellularLocation>
        <location evidence="1">Nucleus</location>
    </subcellularLocation>
</comment>
<feature type="non-terminal residue" evidence="7">
    <location>
        <position position="1"/>
    </location>
</feature>
<keyword evidence="6" id="KW-1185">Reference proteome</keyword>
<accession>A0ABM0GW26</accession>
<dbReference type="PANTHER" id="PTHR13386">
    <property type="entry name" value="HISTONE PARYLATION FACTOR 1"/>
    <property type="match status" value="1"/>
</dbReference>
<dbReference type="InterPro" id="IPR019361">
    <property type="entry name" value="HPF1"/>
</dbReference>
<evidence type="ECO:0000313" key="6">
    <source>
        <dbReference type="Proteomes" id="UP000694865"/>
    </source>
</evidence>
<gene>
    <name evidence="7" type="primary">LOC100371170</name>
</gene>
<dbReference type="GeneID" id="100371170"/>
<keyword evidence="5" id="KW-0539">Nucleus</keyword>
<dbReference type="Pfam" id="PF10228">
    <property type="entry name" value="HPF1"/>
    <property type="match status" value="1"/>
</dbReference>
<evidence type="ECO:0000256" key="3">
    <source>
        <dbReference type="ARBA" id="ARBA00010803"/>
    </source>
</evidence>
<name>A0ABM0GW26_SACKO</name>
<evidence type="ECO:0000313" key="7">
    <source>
        <dbReference type="RefSeq" id="XP_002738599.1"/>
    </source>
</evidence>
<evidence type="ECO:0000256" key="4">
    <source>
        <dbReference type="ARBA" id="ARBA00022454"/>
    </source>
</evidence>
<evidence type="ECO:0000256" key="2">
    <source>
        <dbReference type="ARBA" id="ARBA00004286"/>
    </source>
</evidence>
<evidence type="ECO:0000256" key="1">
    <source>
        <dbReference type="ARBA" id="ARBA00004123"/>
    </source>
</evidence>
<dbReference type="RefSeq" id="XP_002738599.1">
    <property type="nucleotide sequence ID" value="XM_002738553.2"/>
</dbReference>
<dbReference type="Proteomes" id="UP000694865">
    <property type="component" value="Unplaced"/>
</dbReference>
<reference evidence="7" key="1">
    <citation type="submission" date="2025-08" db="UniProtKB">
        <authorList>
            <consortium name="RefSeq"/>
        </authorList>
    </citation>
    <scope>IDENTIFICATION</scope>
    <source>
        <tissue evidence="7">Testes</tissue>
    </source>
</reference>
<keyword evidence="4" id="KW-0158">Chromosome</keyword>